<sequence length="283" mass="29922">MKDDRRALVLAGGGITGIAWELGMVAGLAELGVDLSGADLVIGTSAGSVAGAQLRSGRPLEQLYADQLRDAHGEVATELGRRTMLRWALLDLAPGPAERARKRIGKAALSSKTVPESDRRQVIESRLPEPGWPRRAFKVTAVDASTGEFVVFDRESGVPLVDAVGASCAVPMVWPPVSIGGRRYIDGGVRSSANADLAQGYGRVVVLVPFATSLRRSGRVDHQIEKLGPHVHTAVVMPDANARRAMGSNALDPAFRSDAAKAGRSQARLVRDSVAVAWGRPPS</sequence>
<evidence type="ECO:0000259" key="5">
    <source>
        <dbReference type="PROSITE" id="PS51635"/>
    </source>
</evidence>
<keyword evidence="1 4" id="KW-0378">Hydrolase</keyword>
<feature type="short sequence motif" description="GXSXG" evidence="4">
    <location>
        <begin position="43"/>
        <end position="47"/>
    </location>
</feature>
<comment type="caution">
    <text evidence="4">Lacks conserved residue(s) required for the propagation of feature annotation.</text>
</comment>
<evidence type="ECO:0000256" key="2">
    <source>
        <dbReference type="ARBA" id="ARBA00022963"/>
    </source>
</evidence>
<evidence type="ECO:0000256" key="1">
    <source>
        <dbReference type="ARBA" id="ARBA00022801"/>
    </source>
</evidence>
<dbReference type="Pfam" id="PF01734">
    <property type="entry name" value="Patatin"/>
    <property type="match status" value="1"/>
</dbReference>
<feature type="active site" description="Nucleophile" evidence="4">
    <location>
        <position position="45"/>
    </location>
</feature>
<dbReference type="EMBL" id="JAUSQZ010000001">
    <property type="protein sequence ID" value="MDP9826417.1"/>
    <property type="molecule type" value="Genomic_DNA"/>
</dbReference>
<name>A0ABT9P163_9ACTN</name>
<evidence type="ECO:0000256" key="4">
    <source>
        <dbReference type="PROSITE-ProRule" id="PRU01161"/>
    </source>
</evidence>
<keyword evidence="7" id="KW-1185">Reference proteome</keyword>
<feature type="domain" description="PNPLA" evidence="5">
    <location>
        <begin position="9"/>
        <end position="199"/>
    </location>
</feature>
<dbReference type="Gene3D" id="3.40.1090.10">
    <property type="entry name" value="Cytosolic phospholipase A2 catalytic domain"/>
    <property type="match status" value="2"/>
</dbReference>
<dbReference type="PANTHER" id="PTHR14226">
    <property type="entry name" value="NEUROPATHY TARGET ESTERASE/SWISS CHEESE D.MELANOGASTER"/>
    <property type="match status" value="1"/>
</dbReference>
<dbReference type="PANTHER" id="PTHR14226:SF57">
    <property type="entry name" value="BLR7027 PROTEIN"/>
    <property type="match status" value="1"/>
</dbReference>
<evidence type="ECO:0000313" key="6">
    <source>
        <dbReference type="EMBL" id="MDP9826417.1"/>
    </source>
</evidence>
<dbReference type="InterPro" id="IPR002641">
    <property type="entry name" value="PNPLA_dom"/>
</dbReference>
<feature type="short sequence motif" description="DGA/G" evidence="4">
    <location>
        <begin position="186"/>
        <end position="188"/>
    </location>
</feature>
<proteinExistence type="predicted"/>
<dbReference type="InterPro" id="IPR016035">
    <property type="entry name" value="Acyl_Trfase/lysoPLipase"/>
</dbReference>
<organism evidence="6 7">
    <name type="scientific">Kineosporia succinea</name>
    <dbReference type="NCBI Taxonomy" id="84632"/>
    <lineage>
        <taxon>Bacteria</taxon>
        <taxon>Bacillati</taxon>
        <taxon>Actinomycetota</taxon>
        <taxon>Actinomycetes</taxon>
        <taxon>Kineosporiales</taxon>
        <taxon>Kineosporiaceae</taxon>
        <taxon>Kineosporia</taxon>
    </lineage>
</organism>
<keyword evidence="3 4" id="KW-0443">Lipid metabolism</keyword>
<dbReference type="RefSeq" id="WP_307241176.1">
    <property type="nucleotide sequence ID" value="NZ_JAUSQZ010000001.1"/>
</dbReference>
<dbReference type="SUPFAM" id="SSF52151">
    <property type="entry name" value="FabD/lysophospholipase-like"/>
    <property type="match status" value="1"/>
</dbReference>
<dbReference type="InterPro" id="IPR050301">
    <property type="entry name" value="NTE"/>
</dbReference>
<dbReference type="PROSITE" id="PS51635">
    <property type="entry name" value="PNPLA"/>
    <property type="match status" value="1"/>
</dbReference>
<evidence type="ECO:0000256" key="3">
    <source>
        <dbReference type="ARBA" id="ARBA00023098"/>
    </source>
</evidence>
<comment type="caution">
    <text evidence="6">The sequence shown here is derived from an EMBL/GenBank/DDBJ whole genome shotgun (WGS) entry which is preliminary data.</text>
</comment>
<dbReference type="Proteomes" id="UP001235712">
    <property type="component" value="Unassembled WGS sequence"/>
</dbReference>
<gene>
    <name evidence="6" type="ORF">J2S57_002166</name>
</gene>
<feature type="active site" description="Proton acceptor" evidence="4">
    <location>
        <position position="186"/>
    </location>
</feature>
<evidence type="ECO:0000313" key="7">
    <source>
        <dbReference type="Proteomes" id="UP001235712"/>
    </source>
</evidence>
<accession>A0ABT9P163</accession>
<keyword evidence="2 4" id="KW-0442">Lipid degradation</keyword>
<protein>
    <submittedName>
        <fullName evidence="6">NTE family protein</fullName>
    </submittedName>
</protein>
<reference evidence="6 7" key="1">
    <citation type="submission" date="2023-07" db="EMBL/GenBank/DDBJ databases">
        <title>Sequencing the genomes of 1000 actinobacteria strains.</title>
        <authorList>
            <person name="Klenk H.-P."/>
        </authorList>
    </citation>
    <scope>NUCLEOTIDE SEQUENCE [LARGE SCALE GENOMIC DNA]</scope>
    <source>
        <strain evidence="6 7">DSM 44388</strain>
    </source>
</reference>